<gene>
    <name evidence="1" type="ORF">LSP00402_LOCUS17131</name>
</gene>
<organism evidence="1">
    <name type="scientific">Lotharella oceanica</name>
    <dbReference type="NCBI Taxonomy" id="641309"/>
    <lineage>
        <taxon>Eukaryota</taxon>
        <taxon>Sar</taxon>
        <taxon>Rhizaria</taxon>
        <taxon>Cercozoa</taxon>
        <taxon>Chlorarachniophyceae</taxon>
        <taxon>Lotharella</taxon>
    </lineage>
</organism>
<evidence type="ECO:0000313" key="1">
    <source>
        <dbReference type="EMBL" id="CAD9773140.1"/>
    </source>
</evidence>
<dbReference type="AlphaFoldDB" id="A0A7S2XEW6"/>
<dbReference type="EMBL" id="HBHP01027680">
    <property type="protein sequence ID" value="CAD9773140.1"/>
    <property type="molecule type" value="Transcribed_RNA"/>
</dbReference>
<name>A0A7S2XEW6_9EUKA</name>
<sequence>MENWLSENDFHKLINAINTSIVMRWPCVPCYCFSTVCCPFTLGLSTLLVRCLCFSDAEMAAQATIQRVNDSQACRESGVTFKLVYSRCRSWIEVSRESRR</sequence>
<proteinExistence type="predicted"/>
<protein>
    <submittedName>
        <fullName evidence="1">Uncharacterized protein</fullName>
    </submittedName>
</protein>
<accession>A0A7S2XEW6</accession>
<reference evidence="1" key="1">
    <citation type="submission" date="2021-01" db="EMBL/GenBank/DDBJ databases">
        <authorList>
            <person name="Corre E."/>
            <person name="Pelletier E."/>
            <person name="Niang G."/>
            <person name="Scheremetjew M."/>
            <person name="Finn R."/>
            <person name="Kale V."/>
            <person name="Holt S."/>
            <person name="Cochrane G."/>
            <person name="Meng A."/>
            <person name="Brown T."/>
            <person name="Cohen L."/>
        </authorList>
    </citation>
    <scope>NUCLEOTIDE SEQUENCE</scope>
    <source>
        <strain evidence="1">CCMP622</strain>
    </source>
</reference>